<dbReference type="EMBL" id="VBQZ03000132">
    <property type="protein sequence ID" value="MXQ95284.1"/>
    <property type="molecule type" value="Genomic_DNA"/>
</dbReference>
<gene>
    <name evidence="2" type="ORF">E5288_WYG005120</name>
</gene>
<evidence type="ECO:0000256" key="1">
    <source>
        <dbReference type="SAM" id="MobiDB-lite"/>
    </source>
</evidence>
<feature type="region of interest" description="Disordered" evidence="1">
    <location>
        <begin position="18"/>
        <end position="50"/>
    </location>
</feature>
<sequence length="66" mass="6610">MTRGIAAVVIAVPTALHRGRGTNDSIGGQGPRGDVATGSGGSGVRCPREPIGATFLPKGHLFNGLE</sequence>
<name>A0A6B0S4J6_9CETA</name>
<dbReference type="Proteomes" id="UP000322234">
    <property type="component" value="Unassembled WGS sequence"/>
</dbReference>
<keyword evidence="3" id="KW-1185">Reference proteome</keyword>
<organism evidence="2 3">
    <name type="scientific">Bos mutus</name>
    <name type="common">wild yak</name>
    <dbReference type="NCBI Taxonomy" id="72004"/>
    <lineage>
        <taxon>Eukaryota</taxon>
        <taxon>Metazoa</taxon>
        <taxon>Chordata</taxon>
        <taxon>Craniata</taxon>
        <taxon>Vertebrata</taxon>
        <taxon>Euteleostomi</taxon>
        <taxon>Mammalia</taxon>
        <taxon>Eutheria</taxon>
        <taxon>Laurasiatheria</taxon>
        <taxon>Artiodactyla</taxon>
        <taxon>Ruminantia</taxon>
        <taxon>Pecora</taxon>
        <taxon>Bovidae</taxon>
        <taxon>Bovinae</taxon>
        <taxon>Bos</taxon>
    </lineage>
</organism>
<dbReference type="AlphaFoldDB" id="A0A6B0S4J6"/>
<accession>A0A6B0S4J6</accession>
<evidence type="ECO:0000313" key="3">
    <source>
        <dbReference type="Proteomes" id="UP000322234"/>
    </source>
</evidence>
<reference evidence="2" key="1">
    <citation type="submission" date="2019-10" db="EMBL/GenBank/DDBJ databases">
        <title>The sequence and de novo assembly of the wild yak genome.</title>
        <authorList>
            <person name="Liu Y."/>
        </authorList>
    </citation>
    <scope>NUCLEOTIDE SEQUENCE [LARGE SCALE GENOMIC DNA]</scope>
    <source>
        <strain evidence="2">WY2019</strain>
    </source>
</reference>
<protein>
    <submittedName>
        <fullName evidence="2">Uncharacterized protein</fullName>
    </submittedName>
</protein>
<proteinExistence type="predicted"/>
<comment type="caution">
    <text evidence="2">The sequence shown here is derived from an EMBL/GenBank/DDBJ whole genome shotgun (WGS) entry which is preliminary data.</text>
</comment>
<evidence type="ECO:0000313" key="2">
    <source>
        <dbReference type="EMBL" id="MXQ95284.1"/>
    </source>
</evidence>